<dbReference type="PANTHER" id="PTHR28589:SF1">
    <property type="entry name" value="SMALL RIBOSOMAL SUBUNIT PROTEIN MS34"/>
    <property type="match status" value="1"/>
</dbReference>
<protein>
    <submittedName>
        <fullName evidence="2">Uncharacterized protein</fullName>
    </submittedName>
</protein>
<dbReference type="Pfam" id="PF16053">
    <property type="entry name" value="MRP-S34"/>
    <property type="match status" value="1"/>
</dbReference>
<evidence type="ECO:0000313" key="1">
    <source>
        <dbReference type="Proteomes" id="UP000887565"/>
    </source>
</evidence>
<dbReference type="PANTHER" id="PTHR28589">
    <property type="entry name" value="28S RIBOSOMAL PROTEIN S34, MITOCHONDRIAL"/>
    <property type="match status" value="1"/>
</dbReference>
<dbReference type="Proteomes" id="UP000887565">
    <property type="component" value="Unplaced"/>
</dbReference>
<dbReference type="WBParaSite" id="nRc.2.0.1.t02817-RA">
    <property type="protein sequence ID" value="nRc.2.0.1.t02817-RA"/>
    <property type="gene ID" value="nRc.2.0.1.g02817"/>
</dbReference>
<dbReference type="InterPro" id="IPR032053">
    <property type="entry name" value="Ribosomal_mS34"/>
</dbReference>
<dbReference type="GO" id="GO:0003735">
    <property type="term" value="F:structural constituent of ribosome"/>
    <property type="evidence" value="ECO:0007669"/>
    <property type="project" value="InterPro"/>
</dbReference>
<keyword evidence="1" id="KW-1185">Reference proteome</keyword>
<reference evidence="2" key="1">
    <citation type="submission" date="2022-11" db="UniProtKB">
        <authorList>
            <consortium name="WormBaseParasite"/>
        </authorList>
    </citation>
    <scope>IDENTIFICATION</scope>
</reference>
<organism evidence="1 2">
    <name type="scientific">Romanomermis culicivorax</name>
    <name type="common">Nematode worm</name>
    <dbReference type="NCBI Taxonomy" id="13658"/>
    <lineage>
        <taxon>Eukaryota</taxon>
        <taxon>Metazoa</taxon>
        <taxon>Ecdysozoa</taxon>
        <taxon>Nematoda</taxon>
        <taxon>Enoplea</taxon>
        <taxon>Dorylaimia</taxon>
        <taxon>Mermithida</taxon>
        <taxon>Mermithoidea</taxon>
        <taxon>Mermithidae</taxon>
        <taxon>Romanomermis</taxon>
    </lineage>
</organism>
<dbReference type="AlphaFoldDB" id="A0A915HN85"/>
<accession>A0A915HN85</accession>
<sequence length="217" mass="25592">MPLIRYIGNRDILANGKGLLETLTQLKNFGVGRMVTKNEWQRRWPDQPSYCIVKKVECEMDRWLRFGKVYGDFVYRGKPMGVIEFSHALDRADWRLIHKHDEENFRKCDKPFDGRKIPKNLPLPPLLRHLYQKKHAVDGKLDEVKLPMIENAQYVDIEHEIFRKCTELCDDLSPKPDGSIYDVDKEIYLDLYGKELPFKVEKWTDDENGVYKLMSSA</sequence>
<dbReference type="GO" id="GO:0005739">
    <property type="term" value="C:mitochondrion"/>
    <property type="evidence" value="ECO:0007669"/>
    <property type="project" value="InterPro"/>
</dbReference>
<proteinExistence type="predicted"/>
<name>A0A915HN85_ROMCU</name>
<dbReference type="OMA" id="EWVFRGK"/>
<evidence type="ECO:0000313" key="2">
    <source>
        <dbReference type="WBParaSite" id="nRc.2.0.1.t02817-RA"/>
    </source>
</evidence>